<keyword evidence="2" id="KW-1185">Reference proteome</keyword>
<protein>
    <submittedName>
        <fullName evidence="1">Uncharacterized protein</fullName>
    </submittedName>
</protein>
<reference evidence="1 2" key="1">
    <citation type="journal article" date="2020" name="Cell">
        <title>Large-Scale Comparative Analyses of Tick Genomes Elucidate Their Genetic Diversity and Vector Capacities.</title>
        <authorList>
            <consortium name="Tick Genome and Microbiome Consortium (TIGMIC)"/>
            <person name="Jia N."/>
            <person name="Wang J."/>
            <person name="Shi W."/>
            <person name="Du L."/>
            <person name="Sun Y."/>
            <person name="Zhan W."/>
            <person name="Jiang J.F."/>
            <person name="Wang Q."/>
            <person name="Zhang B."/>
            <person name="Ji P."/>
            <person name="Bell-Sakyi L."/>
            <person name="Cui X.M."/>
            <person name="Yuan T.T."/>
            <person name="Jiang B.G."/>
            <person name="Yang W.F."/>
            <person name="Lam T.T."/>
            <person name="Chang Q.C."/>
            <person name="Ding S.J."/>
            <person name="Wang X.J."/>
            <person name="Zhu J.G."/>
            <person name="Ruan X.D."/>
            <person name="Zhao L."/>
            <person name="Wei J.T."/>
            <person name="Ye R.Z."/>
            <person name="Que T.C."/>
            <person name="Du C.H."/>
            <person name="Zhou Y.H."/>
            <person name="Cheng J.X."/>
            <person name="Dai P.F."/>
            <person name="Guo W.B."/>
            <person name="Han X.H."/>
            <person name="Huang E.J."/>
            <person name="Li L.F."/>
            <person name="Wei W."/>
            <person name="Gao Y.C."/>
            <person name="Liu J.Z."/>
            <person name="Shao H.Z."/>
            <person name="Wang X."/>
            <person name="Wang C.C."/>
            <person name="Yang T.C."/>
            <person name="Huo Q.B."/>
            <person name="Li W."/>
            <person name="Chen H.Y."/>
            <person name="Chen S.E."/>
            <person name="Zhou L.G."/>
            <person name="Ni X.B."/>
            <person name="Tian J.H."/>
            <person name="Sheng Y."/>
            <person name="Liu T."/>
            <person name="Pan Y.S."/>
            <person name="Xia L.Y."/>
            <person name="Li J."/>
            <person name="Zhao F."/>
            <person name="Cao W.C."/>
        </authorList>
    </citation>
    <scope>NUCLEOTIDE SEQUENCE [LARGE SCALE GENOMIC DNA]</scope>
    <source>
        <strain evidence="1">Iper-2018</strain>
    </source>
</reference>
<gene>
    <name evidence="1" type="ORF">HPB47_012564</name>
</gene>
<proteinExistence type="predicted"/>
<dbReference type="EMBL" id="JABSTQ010011535">
    <property type="protein sequence ID" value="KAG0410326.1"/>
    <property type="molecule type" value="Genomic_DNA"/>
</dbReference>
<sequence>MCQKQCRDENGFKCHTMSESHQRQLLLFAECPGRYLGSFSNEFAQTFLELLKRRFGTKRVHANQVYQEYIADKLHLHMNATRWLTLTSFVKWLGREGHCTVDETEKGWFITYIDRDPETIKKQEALAKKEKLDLDDQDRLARFIDKQIERDRQRTAEPPSAADTNLAEFRREDEEEKGRGSPDRNPLEMAAKADKHKAAPSECEVRPKKQAKKSALDEIMQEQEMKREKLNRKPYWVTEGIVVKVMAKKLGDKYYKKKGVVQDVQERYVGVVRMLDSGDVLKVDQTHLETVIPNLGRRVKVVNGAYRGEEALLLEVDQRGFCAKLKVDAGPISGRVLERVAYEDFSKLHVPS</sequence>
<accession>A0AC60NTG1</accession>
<organism evidence="1 2">
    <name type="scientific">Ixodes persulcatus</name>
    <name type="common">Taiga tick</name>
    <dbReference type="NCBI Taxonomy" id="34615"/>
    <lineage>
        <taxon>Eukaryota</taxon>
        <taxon>Metazoa</taxon>
        <taxon>Ecdysozoa</taxon>
        <taxon>Arthropoda</taxon>
        <taxon>Chelicerata</taxon>
        <taxon>Arachnida</taxon>
        <taxon>Acari</taxon>
        <taxon>Parasitiformes</taxon>
        <taxon>Ixodida</taxon>
        <taxon>Ixodoidea</taxon>
        <taxon>Ixodidae</taxon>
        <taxon>Ixodinae</taxon>
        <taxon>Ixodes</taxon>
    </lineage>
</organism>
<evidence type="ECO:0000313" key="1">
    <source>
        <dbReference type="EMBL" id="KAG0410326.1"/>
    </source>
</evidence>
<dbReference type="Proteomes" id="UP000805193">
    <property type="component" value="Unassembled WGS sequence"/>
</dbReference>
<comment type="caution">
    <text evidence="1">The sequence shown here is derived from an EMBL/GenBank/DDBJ whole genome shotgun (WGS) entry which is preliminary data.</text>
</comment>
<name>A0AC60NTG1_IXOPE</name>
<evidence type="ECO:0000313" key="2">
    <source>
        <dbReference type="Proteomes" id="UP000805193"/>
    </source>
</evidence>